<dbReference type="InterPro" id="IPR000515">
    <property type="entry name" value="MetI-like"/>
</dbReference>
<evidence type="ECO:0000256" key="6">
    <source>
        <dbReference type="ARBA" id="ARBA00023136"/>
    </source>
</evidence>
<accession>A0A381NL26</accession>
<evidence type="ECO:0000313" key="9">
    <source>
        <dbReference type="EMBL" id="SUZ55312.1"/>
    </source>
</evidence>
<evidence type="ECO:0000256" key="4">
    <source>
        <dbReference type="ARBA" id="ARBA00022692"/>
    </source>
</evidence>
<feature type="transmembrane region" description="Helical" evidence="7">
    <location>
        <begin position="131"/>
        <end position="152"/>
    </location>
</feature>
<dbReference type="InterPro" id="IPR035906">
    <property type="entry name" value="MetI-like_sf"/>
</dbReference>
<evidence type="ECO:0000256" key="1">
    <source>
        <dbReference type="ARBA" id="ARBA00004651"/>
    </source>
</evidence>
<dbReference type="SUPFAM" id="SSF161098">
    <property type="entry name" value="MetI-like"/>
    <property type="match status" value="1"/>
</dbReference>
<evidence type="ECO:0000256" key="7">
    <source>
        <dbReference type="SAM" id="Phobius"/>
    </source>
</evidence>
<reference evidence="9" key="1">
    <citation type="submission" date="2018-05" db="EMBL/GenBank/DDBJ databases">
        <authorList>
            <person name="Lanie J.A."/>
            <person name="Ng W.-L."/>
            <person name="Kazmierczak K.M."/>
            <person name="Andrzejewski T.M."/>
            <person name="Davidsen T.M."/>
            <person name="Wayne K.J."/>
            <person name="Tettelin H."/>
            <person name="Glass J.I."/>
            <person name="Rusch D."/>
            <person name="Podicherti R."/>
            <person name="Tsui H.-C.T."/>
            <person name="Winkler M.E."/>
        </authorList>
    </citation>
    <scope>NUCLEOTIDE SEQUENCE</scope>
</reference>
<proteinExistence type="predicted"/>
<dbReference type="PANTHER" id="PTHR43386">
    <property type="entry name" value="OLIGOPEPTIDE TRANSPORT SYSTEM PERMEASE PROTEIN APPC"/>
    <property type="match status" value="1"/>
</dbReference>
<dbReference type="AlphaFoldDB" id="A0A381NL26"/>
<comment type="subcellular location">
    <subcellularLocation>
        <location evidence="1">Cell membrane</location>
        <topology evidence="1">Multi-pass membrane protein</topology>
    </subcellularLocation>
</comment>
<feature type="transmembrane region" description="Helical" evidence="7">
    <location>
        <begin position="21"/>
        <end position="46"/>
    </location>
</feature>
<dbReference type="PROSITE" id="PS50928">
    <property type="entry name" value="ABC_TM1"/>
    <property type="match status" value="1"/>
</dbReference>
<keyword evidence="5 7" id="KW-1133">Transmembrane helix</keyword>
<feature type="non-terminal residue" evidence="9">
    <location>
        <position position="211"/>
    </location>
</feature>
<feature type="transmembrane region" description="Helical" evidence="7">
    <location>
        <begin position="66"/>
        <end position="91"/>
    </location>
</feature>
<keyword evidence="2" id="KW-0813">Transport</keyword>
<sequence>MGTDDLGRDLFTGIVQGLRNSLLVGIGVTFIAYSIGIILGMLSGYFRGSVDYLLMKLSEIFMVMPHFLIVILSAAFLGQGVINLILTLGLFSWEHIYRIVRSEVLSLRTREYIVAATSLGAGFRWITYKHFFPMIMPTVSSVMPLTICYAIMAEAGLSFLGLGDPDQVSLGYLISNSNQFLFSGWWLFVFPGLFLTLTIAGFTLINFSRDG</sequence>
<dbReference type="Gene3D" id="1.10.3720.10">
    <property type="entry name" value="MetI-like"/>
    <property type="match status" value="1"/>
</dbReference>
<gene>
    <name evidence="9" type="ORF">METZ01_LOCUS8166</name>
</gene>
<feature type="domain" description="ABC transmembrane type-1" evidence="8">
    <location>
        <begin position="18"/>
        <end position="206"/>
    </location>
</feature>
<dbReference type="InterPro" id="IPR050366">
    <property type="entry name" value="BP-dependent_transpt_permease"/>
</dbReference>
<keyword evidence="3" id="KW-1003">Cell membrane</keyword>
<evidence type="ECO:0000259" key="8">
    <source>
        <dbReference type="PROSITE" id="PS50928"/>
    </source>
</evidence>
<dbReference type="PANTHER" id="PTHR43386:SF1">
    <property type="entry name" value="D,D-DIPEPTIDE TRANSPORT SYSTEM PERMEASE PROTEIN DDPC-RELATED"/>
    <property type="match status" value="1"/>
</dbReference>
<keyword evidence="4 7" id="KW-0812">Transmembrane</keyword>
<protein>
    <recommendedName>
        <fullName evidence="8">ABC transmembrane type-1 domain-containing protein</fullName>
    </recommendedName>
</protein>
<dbReference type="Pfam" id="PF00528">
    <property type="entry name" value="BPD_transp_1"/>
    <property type="match status" value="1"/>
</dbReference>
<keyword evidence="6 7" id="KW-0472">Membrane</keyword>
<evidence type="ECO:0000256" key="2">
    <source>
        <dbReference type="ARBA" id="ARBA00022448"/>
    </source>
</evidence>
<dbReference type="EMBL" id="UINC01000439">
    <property type="protein sequence ID" value="SUZ55312.1"/>
    <property type="molecule type" value="Genomic_DNA"/>
</dbReference>
<dbReference type="GO" id="GO:0005886">
    <property type="term" value="C:plasma membrane"/>
    <property type="evidence" value="ECO:0007669"/>
    <property type="project" value="UniProtKB-SubCell"/>
</dbReference>
<organism evidence="9">
    <name type="scientific">marine metagenome</name>
    <dbReference type="NCBI Taxonomy" id="408172"/>
    <lineage>
        <taxon>unclassified sequences</taxon>
        <taxon>metagenomes</taxon>
        <taxon>ecological metagenomes</taxon>
    </lineage>
</organism>
<name>A0A381NL26_9ZZZZ</name>
<evidence type="ECO:0000256" key="5">
    <source>
        <dbReference type="ARBA" id="ARBA00022989"/>
    </source>
</evidence>
<dbReference type="CDD" id="cd06261">
    <property type="entry name" value="TM_PBP2"/>
    <property type="match status" value="1"/>
</dbReference>
<evidence type="ECO:0000256" key="3">
    <source>
        <dbReference type="ARBA" id="ARBA00022475"/>
    </source>
</evidence>
<feature type="transmembrane region" description="Helical" evidence="7">
    <location>
        <begin position="185"/>
        <end position="207"/>
    </location>
</feature>
<dbReference type="GO" id="GO:0055085">
    <property type="term" value="P:transmembrane transport"/>
    <property type="evidence" value="ECO:0007669"/>
    <property type="project" value="InterPro"/>
</dbReference>